<dbReference type="Proteomes" id="UP000280434">
    <property type="component" value="Unassembled WGS sequence"/>
</dbReference>
<dbReference type="Gene3D" id="1.10.1760.20">
    <property type="match status" value="1"/>
</dbReference>
<evidence type="ECO:0000256" key="1">
    <source>
        <dbReference type="SAM" id="Phobius"/>
    </source>
</evidence>
<gene>
    <name evidence="2" type="ORF">D7S89_24795</name>
</gene>
<sequence>MGFLYTPLPLWIAVGGWATAAGLIALALTRKPFRRLQDGTLQHVWLALVVAISVLWASNAWLNDGPVMHVLGATLVVTLFDWSLALVAMAAVSGIAGLIFDAAWQGIALTFLIYGAMPVGVSALLQRACIAWLPRNLLVFICAQGFVSPAIAVTCASLAAAAMHVALAHGSFAVIPIGYAFSVLLLALGEAWFTGMSTALIAVYKPTWVTTNDVRRYRLGGPRT</sequence>
<reference evidence="2 3" key="1">
    <citation type="submission" date="2018-10" db="EMBL/GenBank/DDBJ databases">
        <title>Paraburkholderia sp. 7MK8-2, isolated from soil.</title>
        <authorList>
            <person name="Gao Z.-H."/>
            <person name="Qiu L.-H."/>
        </authorList>
    </citation>
    <scope>NUCLEOTIDE SEQUENCE [LARGE SCALE GENOMIC DNA]</scope>
    <source>
        <strain evidence="2 3">7MK8-2</strain>
    </source>
</reference>
<keyword evidence="1" id="KW-0812">Transmembrane</keyword>
<protein>
    <recommendedName>
        <fullName evidence="4">Molecular chaperone DnaJ</fullName>
    </recommendedName>
</protein>
<evidence type="ECO:0000313" key="3">
    <source>
        <dbReference type="Proteomes" id="UP000280434"/>
    </source>
</evidence>
<dbReference type="RefSeq" id="WP_121281604.1">
    <property type="nucleotide sequence ID" value="NZ_RBZV01000017.1"/>
</dbReference>
<feature type="transmembrane region" description="Helical" evidence="1">
    <location>
        <begin position="107"/>
        <end position="125"/>
    </location>
</feature>
<feature type="transmembrane region" description="Helical" evidence="1">
    <location>
        <begin position="179"/>
        <end position="204"/>
    </location>
</feature>
<dbReference type="AlphaFoldDB" id="A0A494WYY6"/>
<keyword evidence="3" id="KW-1185">Reference proteome</keyword>
<keyword evidence="1" id="KW-1133">Transmembrane helix</keyword>
<feature type="transmembrane region" description="Helical" evidence="1">
    <location>
        <begin position="40"/>
        <end position="62"/>
    </location>
</feature>
<dbReference type="OrthoDB" id="5297929at2"/>
<proteinExistence type="predicted"/>
<feature type="transmembrane region" description="Helical" evidence="1">
    <location>
        <begin position="137"/>
        <end position="167"/>
    </location>
</feature>
<accession>A0A494WYY6</accession>
<feature type="transmembrane region" description="Helical" evidence="1">
    <location>
        <begin position="6"/>
        <end position="28"/>
    </location>
</feature>
<evidence type="ECO:0008006" key="4">
    <source>
        <dbReference type="Google" id="ProtNLM"/>
    </source>
</evidence>
<organism evidence="2 3">
    <name type="scientific">Trinickia fusca</name>
    <dbReference type="NCBI Taxonomy" id="2419777"/>
    <lineage>
        <taxon>Bacteria</taxon>
        <taxon>Pseudomonadati</taxon>
        <taxon>Pseudomonadota</taxon>
        <taxon>Betaproteobacteria</taxon>
        <taxon>Burkholderiales</taxon>
        <taxon>Burkholderiaceae</taxon>
        <taxon>Trinickia</taxon>
    </lineage>
</organism>
<dbReference type="EMBL" id="RBZV01000017">
    <property type="protein sequence ID" value="RKP43745.1"/>
    <property type="molecule type" value="Genomic_DNA"/>
</dbReference>
<comment type="caution">
    <text evidence="2">The sequence shown here is derived from an EMBL/GenBank/DDBJ whole genome shotgun (WGS) entry which is preliminary data.</text>
</comment>
<evidence type="ECO:0000313" key="2">
    <source>
        <dbReference type="EMBL" id="RKP43745.1"/>
    </source>
</evidence>
<name>A0A494WYY6_9BURK</name>
<keyword evidence="1" id="KW-0472">Membrane</keyword>